<evidence type="ECO:0000313" key="2">
    <source>
        <dbReference type="EMBL" id="CDO04340.1"/>
    </source>
</evidence>
<evidence type="ECO:0000256" key="1">
    <source>
        <dbReference type="SAM" id="Phobius"/>
    </source>
</evidence>
<dbReference type="STRING" id="171693.BN988_02894"/>
<sequence length="242" mass="28008">MSGININYTFNIITIITVVLAWSVIAFFTYRIYKKQMVKPKIWKILIVTVVGLFSFSINWKMFNALIEFAVLPLGVWILYLFLRRKNGRWQVYRPYAWLGFFANYLFLASTLLALPIHEVIYPKDDPTTYIANLDDASLITIHPSGKEASIDKETLLNQLPTLDQEDVDSIQWYEDTVIDIDLNEINERFPYQLIGTSPKWGSGLLSMIYIEADGKGILLSTTNEQLYFRAEKSVIEEVEQK</sequence>
<dbReference type="EMBL" id="CCAX010000002">
    <property type="protein sequence ID" value="CDO04340.1"/>
    <property type="molecule type" value="Genomic_DNA"/>
</dbReference>
<accession>W9BDH8</accession>
<feature type="transmembrane region" description="Helical" evidence="1">
    <location>
        <begin position="95"/>
        <end position="117"/>
    </location>
</feature>
<name>W9BDH8_9BACI</name>
<keyword evidence="1" id="KW-0472">Membrane</keyword>
<evidence type="ECO:0000313" key="3">
    <source>
        <dbReference type="Proteomes" id="UP000028863"/>
    </source>
</evidence>
<organism evidence="2 3">
    <name type="scientific">Oceanobacillus picturae</name>
    <dbReference type="NCBI Taxonomy" id="171693"/>
    <lineage>
        <taxon>Bacteria</taxon>
        <taxon>Bacillati</taxon>
        <taxon>Bacillota</taxon>
        <taxon>Bacilli</taxon>
        <taxon>Bacillales</taxon>
        <taxon>Bacillaceae</taxon>
        <taxon>Oceanobacillus</taxon>
    </lineage>
</organism>
<gene>
    <name evidence="2" type="ORF">BN988_02894</name>
</gene>
<proteinExistence type="predicted"/>
<dbReference type="AlphaFoldDB" id="W9BDH8"/>
<keyword evidence="1" id="KW-0812">Transmembrane</keyword>
<keyword evidence="1" id="KW-1133">Transmembrane helix</keyword>
<reference evidence="2" key="1">
    <citation type="submission" date="2014-03" db="EMBL/GenBank/DDBJ databases">
        <title>Draft genome sequencing of Oceanobacillus picturae strain S1 isolated from human gut.</title>
        <authorList>
            <person name="Croce O."/>
            <person name="Lagier J.C."/>
            <person name="Raoult D."/>
        </authorList>
    </citation>
    <scope>NUCLEOTIDE SEQUENCE [LARGE SCALE GENOMIC DNA]</scope>
    <source>
        <strain evidence="2">S1</strain>
    </source>
</reference>
<keyword evidence="3" id="KW-1185">Reference proteome</keyword>
<feature type="transmembrane region" description="Helical" evidence="1">
    <location>
        <begin position="66"/>
        <end position="83"/>
    </location>
</feature>
<feature type="transmembrane region" description="Helical" evidence="1">
    <location>
        <begin position="42"/>
        <end position="60"/>
    </location>
</feature>
<comment type="caution">
    <text evidence="2">The sequence shown here is derived from an EMBL/GenBank/DDBJ whole genome shotgun (WGS) entry which is preliminary data.</text>
</comment>
<protein>
    <submittedName>
        <fullName evidence="2">Uncharacterized protein</fullName>
    </submittedName>
</protein>
<reference evidence="2" key="2">
    <citation type="submission" date="2014-03" db="EMBL/GenBank/DDBJ databases">
        <authorList>
            <person name="Urmite Genomes"/>
        </authorList>
    </citation>
    <scope>NUCLEOTIDE SEQUENCE</scope>
    <source>
        <strain evidence="2">S1</strain>
    </source>
</reference>
<dbReference type="Proteomes" id="UP000028863">
    <property type="component" value="Unassembled WGS sequence"/>
</dbReference>
<feature type="transmembrane region" description="Helical" evidence="1">
    <location>
        <begin position="6"/>
        <end position="30"/>
    </location>
</feature>
<dbReference type="eggNOG" id="ENOG502ZJ8Y">
    <property type="taxonomic scope" value="Bacteria"/>
</dbReference>